<evidence type="ECO:0000313" key="11">
    <source>
        <dbReference type="Proteomes" id="UP000824125"/>
    </source>
</evidence>
<dbReference type="InterPro" id="IPR027417">
    <property type="entry name" value="P-loop_NTPase"/>
</dbReference>
<keyword evidence="3" id="KW-0808">Transferase</keyword>
<dbReference type="AlphaFoldDB" id="A0A9D1SPD6"/>
<dbReference type="EC" id="2.7.10.2" evidence="2"/>
<comment type="caution">
    <text evidence="10">The sequence shown here is derived from an EMBL/GenBank/DDBJ whole genome shotgun (WGS) entry which is preliminary data.</text>
</comment>
<reference evidence="10" key="1">
    <citation type="submission" date="2020-10" db="EMBL/GenBank/DDBJ databases">
        <authorList>
            <person name="Gilroy R."/>
        </authorList>
    </citation>
    <scope>NUCLEOTIDE SEQUENCE</scope>
    <source>
        <strain evidence="10">CHK176-6737</strain>
    </source>
</reference>
<dbReference type="PANTHER" id="PTHR32309">
    <property type="entry name" value="TYROSINE-PROTEIN KINASE"/>
    <property type="match status" value="1"/>
</dbReference>
<sequence>MAKETRNGTPSRAIVQDLNIDPSLKFRIEEAYKSIRTNIAFSVMKEGCKTIVVTSSMASEGKTTTTINLAISFAQAGQRVLLIDGDLRKPKIHQYFSLPNSPGLTNYLGASVQRGENVRVNSVTHKTQYSNLYVICSGSIPPNPSEILGSDPMSRFIDEAEMMYDYIIIDTPPINLVSDALPVIKKSDGVILVVRQNLSTHPEVERALSALQFIDAKILGFIVNFSDPDSKSSRYGRKAYRYSYSDYGYGYGYGYSSKDKRQ</sequence>
<evidence type="ECO:0000313" key="10">
    <source>
        <dbReference type="EMBL" id="HIU69470.1"/>
    </source>
</evidence>
<dbReference type="InterPro" id="IPR005702">
    <property type="entry name" value="Wzc-like_C"/>
</dbReference>
<evidence type="ECO:0000256" key="4">
    <source>
        <dbReference type="ARBA" id="ARBA00022741"/>
    </source>
</evidence>
<evidence type="ECO:0000259" key="9">
    <source>
        <dbReference type="Pfam" id="PF13614"/>
    </source>
</evidence>
<evidence type="ECO:0000256" key="6">
    <source>
        <dbReference type="ARBA" id="ARBA00022840"/>
    </source>
</evidence>
<evidence type="ECO:0000256" key="2">
    <source>
        <dbReference type="ARBA" id="ARBA00011903"/>
    </source>
</evidence>
<evidence type="ECO:0000256" key="8">
    <source>
        <dbReference type="ARBA" id="ARBA00051245"/>
    </source>
</evidence>
<dbReference type="CDD" id="cd05387">
    <property type="entry name" value="BY-kinase"/>
    <property type="match status" value="1"/>
</dbReference>
<evidence type="ECO:0000256" key="3">
    <source>
        <dbReference type="ARBA" id="ARBA00022679"/>
    </source>
</evidence>
<keyword evidence="6" id="KW-0067">ATP-binding</keyword>
<proteinExistence type="inferred from homology"/>
<evidence type="ECO:0000256" key="7">
    <source>
        <dbReference type="ARBA" id="ARBA00023137"/>
    </source>
</evidence>
<evidence type="ECO:0000256" key="1">
    <source>
        <dbReference type="ARBA" id="ARBA00007316"/>
    </source>
</evidence>
<protein>
    <recommendedName>
        <fullName evidence="2">non-specific protein-tyrosine kinase</fullName>
        <ecNumber evidence="2">2.7.10.2</ecNumber>
    </recommendedName>
</protein>
<keyword evidence="5 10" id="KW-0418">Kinase</keyword>
<dbReference type="InterPro" id="IPR050445">
    <property type="entry name" value="Bact_polysacc_biosynth/exp"/>
</dbReference>
<dbReference type="InterPro" id="IPR025669">
    <property type="entry name" value="AAA_dom"/>
</dbReference>
<dbReference type="PANTHER" id="PTHR32309:SF13">
    <property type="entry name" value="FERRIC ENTEROBACTIN TRANSPORT PROTEIN FEPE"/>
    <property type="match status" value="1"/>
</dbReference>
<feature type="domain" description="AAA" evidence="9">
    <location>
        <begin position="49"/>
        <end position="197"/>
    </location>
</feature>
<comment type="similarity">
    <text evidence="1">Belongs to the CpsD/CapB family.</text>
</comment>
<keyword evidence="7" id="KW-0829">Tyrosine-protein kinase</keyword>
<keyword evidence="4" id="KW-0547">Nucleotide-binding</keyword>
<dbReference type="GO" id="GO:0005524">
    <property type="term" value="F:ATP binding"/>
    <property type="evidence" value="ECO:0007669"/>
    <property type="project" value="UniProtKB-KW"/>
</dbReference>
<dbReference type="GO" id="GO:0004715">
    <property type="term" value="F:non-membrane spanning protein tyrosine kinase activity"/>
    <property type="evidence" value="ECO:0007669"/>
    <property type="project" value="UniProtKB-EC"/>
</dbReference>
<accession>A0A9D1SPD6</accession>
<gene>
    <name evidence="10" type="ORF">IAD23_05865</name>
</gene>
<dbReference type="NCBIfam" id="TIGR01007">
    <property type="entry name" value="eps_fam"/>
    <property type="match status" value="1"/>
</dbReference>
<dbReference type="Proteomes" id="UP000824125">
    <property type="component" value="Unassembled WGS sequence"/>
</dbReference>
<dbReference type="GO" id="GO:0005886">
    <property type="term" value="C:plasma membrane"/>
    <property type="evidence" value="ECO:0007669"/>
    <property type="project" value="TreeGrafter"/>
</dbReference>
<dbReference type="Gene3D" id="3.40.50.300">
    <property type="entry name" value="P-loop containing nucleotide triphosphate hydrolases"/>
    <property type="match status" value="1"/>
</dbReference>
<comment type="catalytic activity">
    <reaction evidence="8">
        <text>L-tyrosyl-[protein] + ATP = O-phospho-L-tyrosyl-[protein] + ADP + H(+)</text>
        <dbReference type="Rhea" id="RHEA:10596"/>
        <dbReference type="Rhea" id="RHEA-COMP:10136"/>
        <dbReference type="Rhea" id="RHEA-COMP:20101"/>
        <dbReference type="ChEBI" id="CHEBI:15378"/>
        <dbReference type="ChEBI" id="CHEBI:30616"/>
        <dbReference type="ChEBI" id="CHEBI:46858"/>
        <dbReference type="ChEBI" id="CHEBI:61978"/>
        <dbReference type="ChEBI" id="CHEBI:456216"/>
        <dbReference type="EC" id="2.7.10.2"/>
    </reaction>
</comment>
<dbReference type="EMBL" id="DVNM01000031">
    <property type="protein sequence ID" value="HIU69470.1"/>
    <property type="molecule type" value="Genomic_DNA"/>
</dbReference>
<organism evidence="10 11">
    <name type="scientific">Candidatus Scybalenecus merdavium</name>
    <dbReference type="NCBI Taxonomy" id="2840939"/>
    <lineage>
        <taxon>Bacteria</taxon>
        <taxon>Bacillati</taxon>
        <taxon>Bacillota</taxon>
        <taxon>Clostridia</taxon>
        <taxon>Eubacteriales</taxon>
        <taxon>Oscillospiraceae</taxon>
        <taxon>Oscillospiraceae incertae sedis</taxon>
        <taxon>Candidatus Scybalenecus</taxon>
    </lineage>
</organism>
<name>A0A9D1SPD6_9FIRM</name>
<dbReference type="Pfam" id="PF13614">
    <property type="entry name" value="AAA_31"/>
    <property type="match status" value="1"/>
</dbReference>
<reference evidence="10" key="2">
    <citation type="journal article" date="2021" name="PeerJ">
        <title>Extensive microbial diversity within the chicken gut microbiome revealed by metagenomics and culture.</title>
        <authorList>
            <person name="Gilroy R."/>
            <person name="Ravi A."/>
            <person name="Getino M."/>
            <person name="Pursley I."/>
            <person name="Horton D.L."/>
            <person name="Alikhan N.F."/>
            <person name="Baker D."/>
            <person name="Gharbi K."/>
            <person name="Hall N."/>
            <person name="Watson M."/>
            <person name="Adriaenssens E.M."/>
            <person name="Foster-Nyarko E."/>
            <person name="Jarju S."/>
            <person name="Secka A."/>
            <person name="Antonio M."/>
            <person name="Oren A."/>
            <person name="Chaudhuri R.R."/>
            <person name="La Ragione R."/>
            <person name="Hildebrand F."/>
            <person name="Pallen M.J."/>
        </authorList>
    </citation>
    <scope>NUCLEOTIDE SEQUENCE</scope>
    <source>
        <strain evidence="10">CHK176-6737</strain>
    </source>
</reference>
<evidence type="ECO:0000256" key="5">
    <source>
        <dbReference type="ARBA" id="ARBA00022777"/>
    </source>
</evidence>
<dbReference type="SUPFAM" id="SSF52540">
    <property type="entry name" value="P-loop containing nucleoside triphosphate hydrolases"/>
    <property type="match status" value="1"/>
</dbReference>